<evidence type="ECO:0000313" key="2">
    <source>
        <dbReference type="Proteomes" id="UP000789739"/>
    </source>
</evidence>
<evidence type="ECO:0000313" key="1">
    <source>
        <dbReference type="EMBL" id="CAG8463783.1"/>
    </source>
</evidence>
<dbReference type="Proteomes" id="UP000789739">
    <property type="component" value="Unassembled WGS sequence"/>
</dbReference>
<dbReference type="AlphaFoldDB" id="A0A9N8VWU4"/>
<keyword evidence="2" id="KW-1185">Reference proteome</keyword>
<name>A0A9N8VWU4_9GLOM</name>
<comment type="caution">
    <text evidence="1">The sequence shown here is derived from an EMBL/GenBank/DDBJ whole genome shotgun (WGS) entry which is preliminary data.</text>
</comment>
<accession>A0A9N8VWU4</accession>
<reference evidence="1" key="1">
    <citation type="submission" date="2021-06" db="EMBL/GenBank/DDBJ databases">
        <authorList>
            <person name="Kallberg Y."/>
            <person name="Tangrot J."/>
            <person name="Rosling A."/>
        </authorList>
    </citation>
    <scope>NUCLEOTIDE SEQUENCE</scope>
    <source>
        <strain evidence="1">BR232B</strain>
    </source>
</reference>
<sequence>MSQYESGRQAKYFYPNALTVSSMAKIASSMKSRKIAEELRITSPPKDLVLYKVFNPKGGKFIPLEGLVILNPRANVSNSFTKSELTDYTFYVLIVLPGQTYLNCRQLHQHQHEHLAFTLFTTVVEKEVLTLIKTLKWWTIGFIADLDQLRLRRINNHHQQAAVVH</sequence>
<gene>
    <name evidence="1" type="ORF">PBRASI_LOCUS724</name>
</gene>
<proteinExistence type="predicted"/>
<protein>
    <submittedName>
        <fullName evidence="1">9224_t:CDS:1</fullName>
    </submittedName>
</protein>
<dbReference type="EMBL" id="CAJVPI010000039">
    <property type="protein sequence ID" value="CAG8463783.1"/>
    <property type="molecule type" value="Genomic_DNA"/>
</dbReference>
<organism evidence="1 2">
    <name type="scientific">Paraglomus brasilianum</name>
    <dbReference type="NCBI Taxonomy" id="144538"/>
    <lineage>
        <taxon>Eukaryota</taxon>
        <taxon>Fungi</taxon>
        <taxon>Fungi incertae sedis</taxon>
        <taxon>Mucoromycota</taxon>
        <taxon>Glomeromycotina</taxon>
        <taxon>Glomeromycetes</taxon>
        <taxon>Paraglomerales</taxon>
        <taxon>Paraglomeraceae</taxon>
        <taxon>Paraglomus</taxon>
    </lineage>
</organism>